<dbReference type="SFLD" id="SFLDG01129">
    <property type="entry name" value="C1.5:_HAD__Beta-PGM__Phosphata"/>
    <property type="match status" value="1"/>
</dbReference>
<dbReference type="Pfam" id="PF00702">
    <property type="entry name" value="Hydrolase"/>
    <property type="match status" value="1"/>
</dbReference>
<sequence>MELRDRGLVVWDVDGTLIPADLRWLRRSIAKAYGLAKADVTFPDRKVHGYTDESIVIDTAVASGVSPAEAEDGIGRFHDALTTVMTDGRDEMIRVQAPYPGAAESIAALHRSGYRQTVLTGNLRSAAEFKLGRLGLDHHLDLRIGAFGSDDRDRFRLPDVISHRFAQVCGTPLEARRTVVIGDAPNDIACARRAGFSVAVVTHRATREELAEYKPDAILSRLQANEVVSVIRSLLHDG</sequence>
<gene>
    <name evidence="1" type="ORF">EV385_3236</name>
</gene>
<dbReference type="SFLD" id="SFLDS00003">
    <property type="entry name" value="Haloacid_Dehalogenase"/>
    <property type="match status" value="1"/>
</dbReference>
<dbReference type="InterPro" id="IPR023198">
    <property type="entry name" value="PGP-like_dom2"/>
</dbReference>
<dbReference type="InterPro" id="IPR036412">
    <property type="entry name" value="HAD-like_sf"/>
</dbReference>
<dbReference type="GO" id="GO:0005829">
    <property type="term" value="C:cytosol"/>
    <property type="evidence" value="ECO:0007669"/>
    <property type="project" value="TreeGrafter"/>
</dbReference>
<proteinExistence type="predicted"/>
<reference evidence="1 2" key="1">
    <citation type="submission" date="2019-02" db="EMBL/GenBank/DDBJ databases">
        <title>Sequencing the genomes of 1000 actinobacteria strains.</title>
        <authorList>
            <person name="Klenk H.-P."/>
        </authorList>
    </citation>
    <scope>NUCLEOTIDE SEQUENCE [LARGE SCALE GENOMIC DNA]</scope>
    <source>
        <strain evidence="1 2">DSM 45162</strain>
    </source>
</reference>
<evidence type="ECO:0000313" key="1">
    <source>
        <dbReference type="EMBL" id="RZU51409.1"/>
    </source>
</evidence>
<dbReference type="Gene3D" id="3.40.50.1000">
    <property type="entry name" value="HAD superfamily/HAD-like"/>
    <property type="match status" value="1"/>
</dbReference>
<dbReference type="Gene3D" id="1.10.150.240">
    <property type="entry name" value="Putative phosphatase, domain 2"/>
    <property type="match status" value="1"/>
</dbReference>
<dbReference type="RefSeq" id="WP_130510176.1">
    <property type="nucleotide sequence ID" value="NZ_SHKY01000001.1"/>
</dbReference>
<protein>
    <submittedName>
        <fullName evidence="1">Phosphoglycolate phosphatase-like HAD superfamily hydrolase</fullName>
    </submittedName>
</protein>
<comment type="caution">
    <text evidence="1">The sequence shown here is derived from an EMBL/GenBank/DDBJ whole genome shotgun (WGS) entry which is preliminary data.</text>
</comment>
<dbReference type="Proteomes" id="UP000292564">
    <property type="component" value="Unassembled WGS sequence"/>
</dbReference>
<dbReference type="PANTHER" id="PTHR43434">
    <property type="entry name" value="PHOSPHOGLYCOLATE PHOSPHATASE"/>
    <property type="match status" value="1"/>
</dbReference>
<keyword evidence="1" id="KW-0378">Hydrolase</keyword>
<dbReference type="SUPFAM" id="SSF56784">
    <property type="entry name" value="HAD-like"/>
    <property type="match status" value="1"/>
</dbReference>
<dbReference type="PANTHER" id="PTHR43434:SF1">
    <property type="entry name" value="PHOSPHOGLYCOLATE PHOSPHATASE"/>
    <property type="match status" value="1"/>
</dbReference>
<accession>A0A4Q7ZMC3</accession>
<name>A0A4Q7ZMC3_9ACTN</name>
<dbReference type="AlphaFoldDB" id="A0A4Q7ZMC3"/>
<dbReference type="EMBL" id="SHKY01000001">
    <property type="protein sequence ID" value="RZU51409.1"/>
    <property type="molecule type" value="Genomic_DNA"/>
</dbReference>
<dbReference type="InterPro" id="IPR050155">
    <property type="entry name" value="HAD-like_hydrolase_sf"/>
</dbReference>
<dbReference type="InterPro" id="IPR023214">
    <property type="entry name" value="HAD_sf"/>
</dbReference>
<keyword evidence="2" id="KW-1185">Reference proteome</keyword>
<dbReference type="GO" id="GO:0008967">
    <property type="term" value="F:phosphoglycolate phosphatase activity"/>
    <property type="evidence" value="ECO:0007669"/>
    <property type="project" value="TreeGrafter"/>
</dbReference>
<dbReference type="OrthoDB" id="9781769at2"/>
<evidence type="ECO:0000313" key="2">
    <source>
        <dbReference type="Proteomes" id="UP000292564"/>
    </source>
</evidence>
<organism evidence="1 2">
    <name type="scientific">Krasilnikovia cinnamomea</name>
    <dbReference type="NCBI Taxonomy" id="349313"/>
    <lineage>
        <taxon>Bacteria</taxon>
        <taxon>Bacillati</taxon>
        <taxon>Actinomycetota</taxon>
        <taxon>Actinomycetes</taxon>
        <taxon>Micromonosporales</taxon>
        <taxon>Micromonosporaceae</taxon>
        <taxon>Krasilnikovia</taxon>
    </lineage>
</organism>
<dbReference type="GO" id="GO:0006281">
    <property type="term" value="P:DNA repair"/>
    <property type="evidence" value="ECO:0007669"/>
    <property type="project" value="TreeGrafter"/>
</dbReference>